<dbReference type="EMBL" id="SEOQ01000729">
    <property type="protein sequence ID" value="TFY57732.1"/>
    <property type="molecule type" value="Genomic_DNA"/>
</dbReference>
<evidence type="ECO:0000313" key="2">
    <source>
        <dbReference type="Proteomes" id="UP000298327"/>
    </source>
</evidence>
<comment type="caution">
    <text evidence="1">The sequence shown here is derived from an EMBL/GenBank/DDBJ whole genome shotgun (WGS) entry which is preliminary data.</text>
</comment>
<proteinExistence type="predicted"/>
<accession>A0A4Y9Y6D0</accession>
<evidence type="ECO:0000313" key="1">
    <source>
        <dbReference type="EMBL" id="TFY57732.1"/>
    </source>
</evidence>
<gene>
    <name evidence="1" type="ORF">EVG20_g8427</name>
</gene>
<reference evidence="1 2" key="1">
    <citation type="submission" date="2019-02" db="EMBL/GenBank/DDBJ databases">
        <title>Genome sequencing of the rare red list fungi Dentipellis fragilis.</title>
        <authorList>
            <person name="Buettner E."/>
            <person name="Kellner H."/>
        </authorList>
    </citation>
    <scope>NUCLEOTIDE SEQUENCE [LARGE SCALE GENOMIC DNA]</scope>
    <source>
        <strain evidence="1 2">DSM 105465</strain>
    </source>
</reference>
<dbReference type="AlphaFoldDB" id="A0A4Y9Y6D0"/>
<sequence length="183" mass="20492">MDSSRAPPLHSPPARTLQLLYLQDHEWRTYLPHYSTNGHSPHAQVKRRRTSFASLIRVVAVLVFELWKAASRLDSVDLCVYMRSSNTARTGTWASQMLCFPCPGMVTGSRHRDGECLQVHYNSFTLAHFAHAMKSILPAETPPVQTLHAFRSDMSAKAVQTQRPGPSVFTLQGSEVANGHFSF</sequence>
<keyword evidence="2" id="KW-1185">Reference proteome</keyword>
<organism evidence="1 2">
    <name type="scientific">Dentipellis fragilis</name>
    <dbReference type="NCBI Taxonomy" id="205917"/>
    <lineage>
        <taxon>Eukaryota</taxon>
        <taxon>Fungi</taxon>
        <taxon>Dikarya</taxon>
        <taxon>Basidiomycota</taxon>
        <taxon>Agaricomycotina</taxon>
        <taxon>Agaricomycetes</taxon>
        <taxon>Russulales</taxon>
        <taxon>Hericiaceae</taxon>
        <taxon>Dentipellis</taxon>
    </lineage>
</organism>
<name>A0A4Y9Y6D0_9AGAM</name>
<protein>
    <submittedName>
        <fullName evidence="1">Uncharacterized protein</fullName>
    </submittedName>
</protein>
<dbReference type="Proteomes" id="UP000298327">
    <property type="component" value="Unassembled WGS sequence"/>
</dbReference>